<dbReference type="STRING" id="3827.A0A1S3E0T6"/>
<dbReference type="AlphaFoldDB" id="A0A1S3E0T6"/>
<dbReference type="eggNOG" id="ENOG502QS3W">
    <property type="taxonomic scope" value="Eukaryota"/>
</dbReference>
<sequence length="430" mass="47842">MMGSSNRERDETLTFTIPSSSSHSSPITGSDQLDSYLTDPRSASGSFQNEGLLSSGESADVEFGFSRPDFRQSLLVGTVELYERHVFLCYKNPRFWPPRIEAAEFDRLPRLLYAAVKARKNHMKKETRLTICEGHDGTETSNGDVLIFPDMIRYRRLTHFDVETFVEEVLVKDGEWLPGTPETLKGSYVFVCSHGSRDRRCGVCGPVLVSRFREEIEFHGLQGKVFVSPCSHIGGHKYAGNVIIFGSNINGEVTGHWYGYVAPEDVPLLLQQHIMKGEIIDSLWRGQMGLSEDEQINKQEQRLLLNGIEKFEESSAPNGSQDDLVSCCQSNGVSCCQENNGNSSFCQSNVSVENGTSSDVIETEAKHSADNKRSEAVISRTNSGKGASRKFHSMTTWLDSWEHEDTYAALAVVCAAVSVTIAYNCFKQLT</sequence>
<keyword evidence="2" id="KW-1185">Reference proteome</keyword>
<feature type="compositionally biased region" description="Polar residues" evidence="1">
    <location>
        <begin position="26"/>
        <end position="42"/>
    </location>
</feature>
<evidence type="ECO:0000313" key="2">
    <source>
        <dbReference type="Proteomes" id="UP000087171"/>
    </source>
</evidence>
<protein>
    <submittedName>
        <fullName evidence="3">Uncharacterized protein LOC101488492</fullName>
    </submittedName>
</protein>
<dbReference type="Pfam" id="PF06999">
    <property type="entry name" value="Suc_Fer-like"/>
    <property type="match status" value="1"/>
</dbReference>
<dbReference type="PANTHER" id="PTHR31902">
    <property type="entry name" value="ACTIN PATCHES DISTAL PROTEIN 1"/>
    <property type="match status" value="1"/>
</dbReference>
<dbReference type="SUPFAM" id="SSF52833">
    <property type="entry name" value="Thioredoxin-like"/>
    <property type="match status" value="1"/>
</dbReference>
<dbReference type="PANTHER" id="PTHR31902:SF14">
    <property type="entry name" value="ACTIN PATCHES DISTAL PROTEIN 1"/>
    <property type="match status" value="1"/>
</dbReference>
<dbReference type="CDD" id="cd03062">
    <property type="entry name" value="TRX_Fd_Sucrase"/>
    <property type="match status" value="1"/>
</dbReference>
<proteinExistence type="predicted"/>
<dbReference type="GeneID" id="101488492"/>
<evidence type="ECO:0000256" key="1">
    <source>
        <dbReference type="SAM" id="MobiDB-lite"/>
    </source>
</evidence>
<evidence type="ECO:0000313" key="3">
    <source>
        <dbReference type="RefSeq" id="XP_012568691.1"/>
    </source>
</evidence>
<dbReference type="Proteomes" id="UP000087171">
    <property type="component" value="Chromosome Ca2"/>
</dbReference>
<dbReference type="RefSeq" id="XP_012568691.1">
    <property type="nucleotide sequence ID" value="XM_012713237.2"/>
</dbReference>
<dbReference type="InterPro" id="IPR036249">
    <property type="entry name" value="Thioredoxin-like_sf"/>
</dbReference>
<organism evidence="2 3">
    <name type="scientific">Cicer arietinum</name>
    <name type="common">Chickpea</name>
    <name type="synonym">Garbanzo</name>
    <dbReference type="NCBI Taxonomy" id="3827"/>
    <lineage>
        <taxon>Eukaryota</taxon>
        <taxon>Viridiplantae</taxon>
        <taxon>Streptophyta</taxon>
        <taxon>Embryophyta</taxon>
        <taxon>Tracheophyta</taxon>
        <taxon>Spermatophyta</taxon>
        <taxon>Magnoliopsida</taxon>
        <taxon>eudicotyledons</taxon>
        <taxon>Gunneridae</taxon>
        <taxon>Pentapetalae</taxon>
        <taxon>rosids</taxon>
        <taxon>fabids</taxon>
        <taxon>Fabales</taxon>
        <taxon>Fabaceae</taxon>
        <taxon>Papilionoideae</taxon>
        <taxon>50 kb inversion clade</taxon>
        <taxon>NPAAA clade</taxon>
        <taxon>Hologalegina</taxon>
        <taxon>IRL clade</taxon>
        <taxon>Cicereae</taxon>
        <taxon>Cicer</taxon>
    </lineage>
</organism>
<dbReference type="RefSeq" id="XP_073221635.1">
    <property type="nucleotide sequence ID" value="XM_073365534.1"/>
</dbReference>
<dbReference type="PaxDb" id="3827-XP_004491521.1"/>
<reference evidence="3" key="2">
    <citation type="submission" date="2025-08" db="UniProtKB">
        <authorList>
            <consortium name="RefSeq"/>
        </authorList>
    </citation>
    <scope>IDENTIFICATION</scope>
    <source>
        <tissue evidence="3">Etiolated seedlings</tissue>
    </source>
</reference>
<dbReference type="FunFam" id="3.40.30.10:FF:000213">
    <property type="entry name" value="APD1p protein"/>
    <property type="match status" value="1"/>
</dbReference>
<dbReference type="OrthoDB" id="10253744at2759"/>
<dbReference type="Gene3D" id="3.40.30.10">
    <property type="entry name" value="Glutaredoxin"/>
    <property type="match status" value="2"/>
</dbReference>
<accession>A0A1S3E0T6</accession>
<gene>
    <name evidence="3" type="primary">LOC101488492</name>
</gene>
<feature type="region of interest" description="Disordered" evidence="1">
    <location>
        <begin position="1"/>
        <end position="42"/>
    </location>
</feature>
<reference evidence="2" key="1">
    <citation type="journal article" date="2013" name="Nat. Biotechnol.">
        <title>Draft genome sequence of chickpea (Cicer arietinum) provides a resource for trait improvement.</title>
        <authorList>
            <person name="Varshney R.K."/>
            <person name="Song C."/>
            <person name="Saxena R.K."/>
            <person name="Azam S."/>
            <person name="Yu S."/>
            <person name="Sharpe A.G."/>
            <person name="Cannon S."/>
            <person name="Baek J."/>
            <person name="Rosen B.D."/>
            <person name="Tar'an B."/>
            <person name="Millan T."/>
            <person name="Zhang X."/>
            <person name="Ramsay L.D."/>
            <person name="Iwata A."/>
            <person name="Wang Y."/>
            <person name="Nelson W."/>
            <person name="Farmer A.D."/>
            <person name="Gaur P.M."/>
            <person name="Soderlund C."/>
            <person name="Penmetsa R.V."/>
            <person name="Xu C."/>
            <person name="Bharti A.K."/>
            <person name="He W."/>
            <person name="Winter P."/>
            <person name="Zhao S."/>
            <person name="Hane J.K."/>
            <person name="Carrasquilla-Garcia N."/>
            <person name="Condie J.A."/>
            <person name="Upadhyaya H.D."/>
            <person name="Luo M.C."/>
            <person name="Thudi M."/>
            <person name="Gowda C.L."/>
            <person name="Singh N.P."/>
            <person name="Lichtenzveig J."/>
            <person name="Gali K.K."/>
            <person name="Rubio J."/>
            <person name="Nadarajan N."/>
            <person name="Dolezel J."/>
            <person name="Bansal K.C."/>
            <person name="Xu X."/>
            <person name="Edwards D."/>
            <person name="Zhang G."/>
            <person name="Kahl G."/>
            <person name="Gil J."/>
            <person name="Singh K.B."/>
            <person name="Datta S.K."/>
            <person name="Jackson S.A."/>
            <person name="Wang J."/>
            <person name="Cook D.R."/>
        </authorList>
    </citation>
    <scope>NUCLEOTIDE SEQUENCE [LARGE SCALE GENOMIC DNA]</scope>
    <source>
        <strain evidence="2">cv. CDC Frontier</strain>
    </source>
</reference>
<feature type="compositionally biased region" description="Basic and acidic residues" evidence="1">
    <location>
        <begin position="1"/>
        <end position="12"/>
    </location>
</feature>
<dbReference type="InterPro" id="IPR009737">
    <property type="entry name" value="Aim32/Apd1-like"/>
</dbReference>
<name>A0A1S3E0T6_CICAR</name>